<dbReference type="AlphaFoldDB" id="A0A8T8SKG2"/>
<proteinExistence type="predicted"/>
<evidence type="ECO:0000313" key="2">
    <source>
        <dbReference type="EMBL" id="KAE8241843.1"/>
    </source>
</evidence>
<reference evidence="2" key="1">
    <citation type="submission" date="2016-04" db="EMBL/GenBank/DDBJ databases">
        <authorList>
            <person name="Nguyen H.D."/>
            <person name="Samba Siva P."/>
            <person name="Cullis J."/>
            <person name="Levesque C.A."/>
            <person name="Hambleton S."/>
        </authorList>
    </citation>
    <scope>NUCLEOTIDE SEQUENCE</scope>
    <source>
        <strain evidence="2">DAOMC 236416</strain>
    </source>
</reference>
<organism evidence="2 3">
    <name type="scientific">Tilletia indica</name>
    <dbReference type="NCBI Taxonomy" id="43049"/>
    <lineage>
        <taxon>Eukaryota</taxon>
        <taxon>Fungi</taxon>
        <taxon>Dikarya</taxon>
        <taxon>Basidiomycota</taxon>
        <taxon>Ustilaginomycotina</taxon>
        <taxon>Exobasidiomycetes</taxon>
        <taxon>Tilletiales</taxon>
        <taxon>Tilletiaceae</taxon>
        <taxon>Tilletia</taxon>
    </lineage>
</organism>
<protein>
    <submittedName>
        <fullName evidence="2">Uncharacterized protein</fullName>
    </submittedName>
</protein>
<feature type="region of interest" description="Disordered" evidence="1">
    <location>
        <begin position="1"/>
        <end position="44"/>
    </location>
</feature>
<gene>
    <name evidence="2" type="ORF">A4X13_0g7235</name>
</gene>
<dbReference type="EMBL" id="LWDF02000845">
    <property type="protein sequence ID" value="KAE8241843.1"/>
    <property type="molecule type" value="Genomic_DNA"/>
</dbReference>
<keyword evidence="3" id="KW-1185">Reference proteome</keyword>
<evidence type="ECO:0000256" key="1">
    <source>
        <dbReference type="SAM" id="MobiDB-lite"/>
    </source>
</evidence>
<feature type="compositionally biased region" description="Gly residues" evidence="1">
    <location>
        <begin position="26"/>
        <end position="35"/>
    </location>
</feature>
<name>A0A8T8SKG2_9BASI</name>
<comment type="caution">
    <text evidence="2">The sequence shown here is derived from an EMBL/GenBank/DDBJ whole genome shotgun (WGS) entry which is preliminary data.</text>
</comment>
<evidence type="ECO:0000313" key="3">
    <source>
        <dbReference type="Proteomes" id="UP000077521"/>
    </source>
</evidence>
<dbReference type="Proteomes" id="UP000077521">
    <property type="component" value="Unassembled WGS sequence"/>
</dbReference>
<accession>A0A8T8SKG2</accession>
<sequence>MLDRPTGSKQHPSSGDGLERSCGAPEGPGGIGAGSAGRSLHSHTPPASFLRSHLDVLFLVTEDEMVPAIAGRRLEAALDLLRNPTLLLAQARPGGIIWSRKYAGDVYQDMRKMIQESLIQAYSDLKDYGGDAIRCKLHCDEFDYTGSKQGRRPLVFTR</sequence>
<reference evidence="2" key="2">
    <citation type="journal article" date="2019" name="IMA Fungus">
        <title>Genome sequencing and comparison of five Tilletia species to identify candidate genes for the detection of regulated species infecting wheat.</title>
        <authorList>
            <person name="Nguyen H.D.T."/>
            <person name="Sultana T."/>
            <person name="Kesanakurti P."/>
            <person name="Hambleton S."/>
        </authorList>
    </citation>
    <scope>NUCLEOTIDE SEQUENCE</scope>
    <source>
        <strain evidence="2">DAOMC 236416</strain>
    </source>
</reference>